<feature type="transmembrane region" description="Helical" evidence="15">
    <location>
        <begin position="124"/>
        <end position="146"/>
    </location>
</feature>
<dbReference type="InterPro" id="IPR003661">
    <property type="entry name" value="HisK_dim/P_dom"/>
</dbReference>
<proteinExistence type="predicted"/>
<evidence type="ECO:0000256" key="7">
    <source>
        <dbReference type="ARBA" id="ARBA00022692"/>
    </source>
</evidence>
<evidence type="ECO:0000256" key="11">
    <source>
        <dbReference type="ARBA" id="ARBA00022989"/>
    </source>
</evidence>
<keyword evidence="12" id="KW-0902">Two-component regulatory system</keyword>
<evidence type="ECO:0000256" key="1">
    <source>
        <dbReference type="ARBA" id="ARBA00000085"/>
    </source>
</evidence>
<evidence type="ECO:0000256" key="3">
    <source>
        <dbReference type="ARBA" id="ARBA00012438"/>
    </source>
</evidence>
<feature type="coiled-coil region" evidence="14">
    <location>
        <begin position="198"/>
        <end position="225"/>
    </location>
</feature>
<evidence type="ECO:0000259" key="16">
    <source>
        <dbReference type="PROSITE" id="PS50109"/>
    </source>
</evidence>
<evidence type="ECO:0000256" key="9">
    <source>
        <dbReference type="ARBA" id="ARBA00022777"/>
    </source>
</evidence>
<dbReference type="SMART" id="SM00387">
    <property type="entry name" value="HATPase_c"/>
    <property type="match status" value="1"/>
</dbReference>
<evidence type="ECO:0000256" key="5">
    <source>
        <dbReference type="ARBA" id="ARBA00022553"/>
    </source>
</evidence>
<feature type="transmembrane region" description="Helical" evidence="15">
    <location>
        <begin position="21"/>
        <end position="40"/>
    </location>
</feature>
<dbReference type="GO" id="GO:0000155">
    <property type="term" value="F:phosphorelay sensor kinase activity"/>
    <property type="evidence" value="ECO:0007669"/>
    <property type="project" value="InterPro"/>
</dbReference>
<keyword evidence="10" id="KW-0067">ATP-binding</keyword>
<feature type="domain" description="Histidine kinase" evidence="16">
    <location>
        <begin position="162"/>
        <end position="349"/>
    </location>
</feature>
<protein>
    <recommendedName>
        <fullName evidence="3">histidine kinase</fullName>
        <ecNumber evidence="3">2.7.13.3</ecNumber>
    </recommendedName>
</protein>
<dbReference type="InterPro" id="IPR003594">
    <property type="entry name" value="HATPase_dom"/>
</dbReference>
<evidence type="ECO:0000313" key="18">
    <source>
        <dbReference type="Proteomes" id="UP000219036"/>
    </source>
</evidence>
<organism evidence="17 18">
    <name type="scientific">Persephonella hydrogeniphila</name>
    <dbReference type="NCBI Taxonomy" id="198703"/>
    <lineage>
        <taxon>Bacteria</taxon>
        <taxon>Pseudomonadati</taxon>
        <taxon>Aquificota</taxon>
        <taxon>Aquificia</taxon>
        <taxon>Aquificales</taxon>
        <taxon>Hydrogenothermaceae</taxon>
        <taxon>Persephonella</taxon>
    </lineage>
</organism>
<evidence type="ECO:0000256" key="13">
    <source>
        <dbReference type="ARBA" id="ARBA00023136"/>
    </source>
</evidence>
<keyword evidence="5" id="KW-0597">Phosphoprotein</keyword>
<dbReference type="PANTHER" id="PTHR45528">
    <property type="entry name" value="SENSOR HISTIDINE KINASE CPXA"/>
    <property type="match status" value="1"/>
</dbReference>
<dbReference type="RefSeq" id="WP_097000738.1">
    <property type="nucleotide sequence ID" value="NZ_OBEI01000007.1"/>
</dbReference>
<dbReference type="SMART" id="SM00388">
    <property type="entry name" value="HisKA"/>
    <property type="match status" value="1"/>
</dbReference>
<dbReference type="CDD" id="cd00082">
    <property type="entry name" value="HisKA"/>
    <property type="match status" value="1"/>
</dbReference>
<dbReference type="SUPFAM" id="SSF47384">
    <property type="entry name" value="Homodimeric domain of signal transducing histidine kinase"/>
    <property type="match status" value="1"/>
</dbReference>
<dbReference type="GO" id="GO:0005524">
    <property type="term" value="F:ATP binding"/>
    <property type="evidence" value="ECO:0007669"/>
    <property type="project" value="UniProtKB-KW"/>
</dbReference>
<evidence type="ECO:0000256" key="2">
    <source>
        <dbReference type="ARBA" id="ARBA00004651"/>
    </source>
</evidence>
<name>A0A285NPN2_9AQUI</name>
<evidence type="ECO:0000256" key="14">
    <source>
        <dbReference type="SAM" id="Coils"/>
    </source>
</evidence>
<gene>
    <name evidence="17" type="ORF">SAMN06265182_1577</name>
</gene>
<keyword evidence="13 15" id="KW-0472">Membrane</keyword>
<keyword evidence="7 15" id="KW-0812">Transmembrane</keyword>
<keyword evidence="18" id="KW-1185">Reference proteome</keyword>
<dbReference type="PANTHER" id="PTHR45528:SF1">
    <property type="entry name" value="SENSOR HISTIDINE KINASE CPXA"/>
    <property type="match status" value="1"/>
</dbReference>
<evidence type="ECO:0000256" key="6">
    <source>
        <dbReference type="ARBA" id="ARBA00022679"/>
    </source>
</evidence>
<keyword evidence="8" id="KW-0547">Nucleotide-binding</keyword>
<evidence type="ECO:0000256" key="12">
    <source>
        <dbReference type="ARBA" id="ARBA00023012"/>
    </source>
</evidence>
<evidence type="ECO:0000256" key="15">
    <source>
        <dbReference type="SAM" id="Phobius"/>
    </source>
</evidence>
<dbReference type="EC" id="2.7.13.3" evidence="3"/>
<evidence type="ECO:0000256" key="10">
    <source>
        <dbReference type="ARBA" id="ARBA00022840"/>
    </source>
</evidence>
<dbReference type="PROSITE" id="PS50109">
    <property type="entry name" value="HIS_KIN"/>
    <property type="match status" value="1"/>
</dbReference>
<evidence type="ECO:0000313" key="17">
    <source>
        <dbReference type="EMBL" id="SNZ09591.1"/>
    </source>
</evidence>
<dbReference type="AlphaFoldDB" id="A0A285NPN2"/>
<evidence type="ECO:0000256" key="4">
    <source>
        <dbReference type="ARBA" id="ARBA00022475"/>
    </source>
</evidence>
<dbReference type="OrthoDB" id="9792991at2"/>
<evidence type="ECO:0000256" key="8">
    <source>
        <dbReference type="ARBA" id="ARBA00022741"/>
    </source>
</evidence>
<dbReference type="InterPro" id="IPR050398">
    <property type="entry name" value="HssS/ArlS-like"/>
</dbReference>
<dbReference type="Gene3D" id="3.30.565.10">
    <property type="entry name" value="Histidine kinase-like ATPase, C-terminal domain"/>
    <property type="match status" value="1"/>
</dbReference>
<keyword evidence="9 17" id="KW-0418">Kinase</keyword>
<dbReference type="InterPro" id="IPR036890">
    <property type="entry name" value="HATPase_C_sf"/>
</dbReference>
<comment type="subcellular location">
    <subcellularLocation>
        <location evidence="2">Cell membrane</location>
        <topology evidence="2">Multi-pass membrane protein</topology>
    </subcellularLocation>
</comment>
<dbReference type="Gene3D" id="1.10.287.130">
    <property type="match status" value="1"/>
</dbReference>
<accession>A0A285NPN2</accession>
<keyword evidence="4" id="KW-1003">Cell membrane</keyword>
<reference evidence="18" key="1">
    <citation type="submission" date="2017-09" db="EMBL/GenBank/DDBJ databases">
        <authorList>
            <person name="Varghese N."/>
            <person name="Submissions S."/>
        </authorList>
    </citation>
    <scope>NUCLEOTIDE SEQUENCE [LARGE SCALE GENOMIC DNA]</scope>
    <source>
        <strain evidence="18">DSM 15103</strain>
    </source>
</reference>
<comment type="catalytic activity">
    <reaction evidence="1">
        <text>ATP + protein L-histidine = ADP + protein N-phospho-L-histidine.</text>
        <dbReference type="EC" id="2.7.13.3"/>
    </reaction>
</comment>
<keyword evidence="6" id="KW-0808">Transferase</keyword>
<keyword evidence="11 15" id="KW-1133">Transmembrane helix</keyword>
<dbReference type="InterPro" id="IPR036097">
    <property type="entry name" value="HisK_dim/P_sf"/>
</dbReference>
<sequence>MRILNSLWRNRYEKESFIKSFLLFFLSIFLLISVVFLFYAQNLKQEKLYSLFLEMKNYSLSLKGKKFETELVSGKKSRVYELLEDGKYYYIDVPIPFVKDEFLRIQYPKQKFLSDFYSSLKPAFYFYLLSVFFTLIFSFGFSIYSLSPLRKAYRLLDEAIKDIIHDINTPVTTILINGKILSMKYKDDEDVKSIVLAIKQLSSIYNNLRYLLKETEKNLQDVNLKNIVQSEINFLKKIHPDIKVNTKLKDKIVKADRTVAERIILNLLSNAFKHNIKNGYVYIEINDKLVIKNSSPEIKNINRLFDRYYRESDRGVGIGLTIVKKLCSEMGWDLNITYRKGEFTAEITF</sequence>
<dbReference type="SUPFAM" id="SSF55874">
    <property type="entry name" value="ATPase domain of HSP90 chaperone/DNA topoisomerase II/histidine kinase"/>
    <property type="match status" value="1"/>
</dbReference>
<keyword evidence="14" id="KW-0175">Coiled coil</keyword>
<dbReference type="Proteomes" id="UP000219036">
    <property type="component" value="Unassembled WGS sequence"/>
</dbReference>
<dbReference type="EMBL" id="OBEI01000007">
    <property type="protein sequence ID" value="SNZ09591.1"/>
    <property type="molecule type" value="Genomic_DNA"/>
</dbReference>
<dbReference type="GO" id="GO:0005886">
    <property type="term" value="C:plasma membrane"/>
    <property type="evidence" value="ECO:0007669"/>
    <property type="project" value="UniProtKB-SubCell"/>
</dbReference>
<dbReference type="Pfam" id="PF02518">
    <property type="entry name" value="HATPase_c"/>
    <property type="match status" value="1"/>
</dbReference>
<dbReference type="InterPro" id="IPR005467">
    <property type="entry name" value="His_kinase_dom"/>
</dbReference>